<dbReference type="EMBL" id="JAVRRD010000001">
    <property type="protein sequence ID" value="KAK5065139.1"/>
    <property type="molecule type" value="Genomic_DNA"/>
</dbReference>
<dbReference type="InterPro" id="IPR001680">
    <property type="entry name" value="WD40_rpt"/>
</dbReference>
<dbReference type="InterPro" id="IPR015943">
    <property type="entry name" value="WD40/YVTN_repeat-like_dom_sf"/>
</dbReference>
<dbReference type="InterPro" id="IPR036322">
    <property type="entry name" value="WD40_repeat_dom_sf"/>
</dbReference>
<dbReference type="PANTHER" id="PTHR46170">
    <property type="entry name" value="GATOR COMPLEX PROTEIN WDR59"/>
    <property type="match status" value="1"/>
</dbReference>
<feature type="region of interest" description="Disordered" evidence="4">
    <location>
        <begin position="1522"/>
        <end position="1613"/>
    </location>
</feature>
<evidence type="ECO:0000313" key="6">
    <source>
        <dbReference type="Proteomes" id="UP001358417"/>
    </source>
</evidence>
<keyword evidence="6" id="KW-1185">Reference proteome</keyword>
<dbReference type="GO" id="GO:1904263">
    <property type="term" value="P:positive regulation of TORC1 signaling"/>
    <property type="evidence" value="ECO:0007669"/>
    <property type="project" value="TreeGrafter"/>
</dbReference>
<feature type="region of interest" description="Disordered" evidence="4">
    <location>
        <begin position="1245"/>
        <end position="1282"/>
    </location>
</feature>
<feature type="region of interest" description="Disordered" evidence="4">
    <location>
        <begin position="1626"/>
        <end position="1650"/>
    </location>
</feature>
<accession>A0AAV9NS66</accession>
<feature type="compositionally biased region" description="Polar residues" evidence="4">
    <location>
        <begin position="1245"/>
        <end position="1262"/>
    </location>
</feature>
<feature type="compositionally biased region" description="Low complexity" evidence="4">
    <location>
        <begin position="1597"/>
        <end position="1607"/>
    </location>
</feature>
<proteinExistence type="predicted"/>
<evidence type="ECO:0000256" key="1">
    <source>
        <dbReference type="ARBA" id="ARBA00022574"/>
    </source>
</evidence>
<feature type="compositionally biased region" description="Low complexity" evidence="4">
    <location>
        <begin position="696"/>
        <end position="712"/>
    </location>
</feature>
<evidence type="ECO:0000256" key="3">
    <source>
        <dbReference type="PROSITE-ProRule" id="PRU00221"/>
    </source>
</evidence>
<feature type="compositionally biased region" description="Low complexity" evidence="4">
    <location>
        <begin position="1052"/>
        <end position="1071"/>
    </location>
</feature>
<evidence type="ECO:0000256" key="4">
    <source>
        <dbReference type="SAM" id="MobiDB-lite"/>
    </source>
</evidence>
<dbReference type="PROSITE" id="PS50082">
    <property type="entry name" value="WD_REPEATS_2"/>
    <property type="match status" value="2"/>
</dbReference>
<evidence type="ECO:0000256" key="2">
    <source>
        <dbReference type="ARBA" id="ARBA00022737"/>
    </source>
</evidence>
<dbReference type="InterPro" id="IPR019775">
    <property type="entry name" value="WD40_repeat_CS"/>
</dbReference>
<feature type="compositionally biased region" description="Polar residues" evidence="4">
    <location>
        <begin position="1533"/>
        <end position="1545"/>
    </location>
</feature>
<dbReference type="GO" id="GO:0005774">
    <property type="term" value="C:vacuolar membrane"/>
    <property type="evidence" value="ECO:0007669"/>
    <property type="project" value="TreeGrafter"/>
</dbReference>
<organism evidence="5 6">
    <name type="scientific">Exophiala bonariae</name>
    <dbReference type="NCBI Taxonomy" id="1690606"/>
    <lineage>
        <taxon>Eukaryota</taxon>
        <taxon>Fungi</taxon>
        <taxon>Dikarya</taxon>
        <taxon>Ascomycota</taxon>
        <taxon>Pezizomycotina</taxon>
        <taxon>Eurotiomycetes</taxon>
        <taxon>Chaetothyriomycetidae</taxon>
        <taxon>Chaetothyriales</taxon>
        <taxon>Herpotrichiellaceae</taxon>
        <taxon>Exophiala</taxon>
    </lineage>
</organism>
<keyword evidence="1 3" id="KW-0853">WD repeat</keyword>
<feature type="compositionally biased region" description="Polar residues" evidence="4">
    <location>
        <begin position="1019"/>
        <end position="1035"/>
    </location>
</feature>
<dbReference type="PROSITE" id="PS00678">
    <property type="entry name" value="WD_REPEATS_1"/>
    <property type="match status" value="1"/>
</dbReference>
<feature type="repeat" description="WD" evidence="3">
    <location>
        <begin position="111"/>
        <end position="146"/>
    </location>
</feature>
<keyword evidence="2" id="KW-0677">Repeat</keyword>
<feature type="region of interest" description="Disordered" evidence="4">
    <location>
        <begin position="1464"/>
        <end position="1487"/>
    </location>
</feature>
<feature type="compositionally biased region" description="Polar residues" evidence="4">
    <location>
        <begin position="1101"/>
        <end position="1128"/>
    </location>
</feature>
<dbReference type="PROSITE" id="PS50294">
    <property type="entry name" value="WD_REPEATS_REGION"/>
    <property type="match status" value="2"/>
</dbReference>
<feature type="region of interest" description="Disordered" evidence="4">
    <location>
        <begin position="670"/>
        <end position="757"/>
    </location>
</feature>
<dbReference type="SMART" id="SM00320">
    <property type="entry name" value="WD40"/>
    <property type="match status" value="6"/>
</dbReference>
<dbReference type="GO" id="GO:0035859">
    <property type="term" value="C:Seh1-associated complex"/>
    <property type="evidence" value="ECO:0007669"/>
    <property type="project" value="TreeGrafter"/>
</dbReference>
<feature type="region of interest" description="Disordered" evidence="4">
    <location>
        <begin position="1376"/>
        <end position="1395"/>
    </location>
</feature>
<reference evidence="5 6" key="1">
    <citation type="submission" date="2023-08" db="EMBL/GenBank/DDBJ databases">
        <title>Black Yeasts Isolated from many extreme environments.</title>
        <authorList>
            <person name="Coleine C."/>
            <person name="Stajich J.E."/>
            <person name="Selbmann L."/>
        </authorList>
    </citation>
    <scope>NUCLEOTIDE SEQUENCE [LARGE SCALE GENOMIC DNA]</scope>
    <source>
        <strain evidence="5 6">CCFEE 5792</strain>
    </source>
</reference>
<dbReference type="Gene3D" id="2.130.10.10">
    <property type="entry name" value="YVTN repeat-like/Quinoprotein amine dehydrogenase"/>
    <property type="match status" value="1"/>
</dbReference>
<dbReference type="Pfam" id="PF00400">
    <property type="entry name" value="WD40"/>
    <property type="match status" value="2"/>
</dbReference>
<dbReference type="GO" id="GO:0035591">
    <property type="term" value="F:signaling adaptor activity"/>
    <property type="evidence" value="ECO:0007669"/>
    <property type="project" value="TreeGrafter"/>
</dbReference>
<dbReference type="GO" id="GO:0034198">
    <property type="term" value="P:cellular response to amino acid starvation"/>
    <property type="evidence" value="ECO:0007669"/>
    <property type="project" value="TreeGrafter"/>
</dbReference>
<dbReference type="PANTHER" id="PTHR46170:SF1">
    <property type="entry name" value="GATOR COMPLEX PROTEIN WDR59"/>
    <property type="match status" value="1"/>
</dbReference>
<feature type="compositionally biased region" description="Basic and acidic residues" evidence="4">
    <location>
        <begin position="1157"/>
        <end position="1168"/>
    </location>
</feature>
<evidence type="ECO:0000313" key="5">
    <source>
        <dbReference type="EMBL" id="KAK5065139.1"/>
    </source>
</evidence>
<dbReference type="Proteomes" id="UP001358417">
    <property type="component" value="Unassembled WGS sequence"/>
</dbReference>
<name>A0AAV9NS66_9EURO</name>
<feature type="repeat" description="WD" evidence="3">
    <location>
        <begin position="198"/>
        <end position="240"/>
    </location>
</feature>
<sequence length="1650" mass="182032">MARRGPASAFESETFGQDASFHLEQPIGAMSISPSGRDVVLASKEGLHIIDLDSPYSPPRYLPHRTPWEVADVQWSPFASRDYWVISTSNQKALVWNLQARSWQDSIEFVLHGHTRAITDINFSAHNPDILATCAVDSFVHCWDLRAAMRPVNSFSDWFAGATQVKWSRQDEHIVASAHDKYLHVWDDRFGAYPVKTIQAHGTKIYGIDWNRHHPNKIVTCSLDQTIKFWDFDKSDENPERVIETSFPVWRARHTPFGWGLLVMPQRGNSSLHLYDRRAVHGEFESGRVRPVTSFRGHEGQVKEFLWRARGTVSDNVDDRDFQLVTWGTDGDLRLHALDPEVYLDIGYEQGKSKVQRLNFTRKGAIYRTFRDEPNDTDSPIEQTPRSDIFPRQSFFQSRHRTSTSVGMNRVPASQVRGWVAGNRQAQRSGMHGRANNRQTADPIAWLKNVKIFSWDPDTIAEEIRQVGEKFKKVEFEFVDIQHRKAVMTLQAPWGEEQSQIYLRVEMRFPKLYPRGANAVLSLQKSGSIDDTTHKHLATELQTISETYASRKRGCLEAVIRYLLREQNLEQIVAWVLGESISESKVLDTAPVPVDDSSSDDDDQLESAHGQLDASANMRVPLAKGCGAVWSETGKLVCFFPTKSKEPVSLLGRLGVRDLDESDSNRLFEGFGRLHTSSPAHKMASGTKTVDDDTASDTSESSWKSSSSSSASFETGQNVRGDSSFRVPVGGTQQRSRSQDRSMHSTTGEQKLVEAPRTSNISIHSFENFLPSKRELAEEYKIFGEGQETCKHNAKVAKHASLDDLASVWTLIGLVLDDAVPLEVLPDLRHTTAYDISIIARSLASFSSRAKTAVPTAKQSRGRTRWGNNPLGSTYLLPALFDHFERLGDVQMLAMMSCIFIPALDHSAMYGSYDSTWSTDMRTRSSSVRTDYFPSKAVARSFFENEVVPDGYIIVNSTDTQPKARNHLSETTQGLHSQRRSNTIHRPDFARQASQMSSRAHSFVGDDMSDRILPYSTTISVSTSPEGNRMSNKPTSGVAYSSAARASLSALTQSYSNSPPNHTTNSTTASSVKKYSPSGSLGPAWVSTSLFGGQSGHRQSRTSLQGSEVASQHSPESGVLRTSFSSINLHRPHRDSIPAKPDIGSHRDLKSIPASEASERTQRNERQPPRRKKIKTRLFNQDKFDLDGYPQSPLVDPILESKCRNYRASYAHLLDVWQLHIQRGEIQKFDHLNILNDNSNTLQSRASGLTTHGPQYHSTNFTKHPAQKPLPSSAPRQSSPRGLAIRRCCPRCAEPLSAIEKNGVPIGWHCVNSLCTSTSTSNSLSATKAPKRSVCAICNSAVSGLSVPCMQCGHLTCLACAQDWFGGKAERMKLTGVESRRPSEDTPPSSPLDGSIRFVGLLAHEEDLSTINEHQTCPTGCGCPCALISRIDVPEPPVSPPFNSESEKHPESVTQLLHPKIVPFSRRQSQSQSHSRGGSSSGGAVQLQRSSSLLIPEGGSSDAAALAALLAITQAHQRAKSVTAASGARGKASSMSIQPQLQPNHPQIHAKSKSQSQSQSQSRTSPALNGEEAIVESSSTNRTSFDGPGESQHDQTSLSSVSSTAVSIDDDVRLNPWAGSKLATLGRGIGAGLSRGLTSKASDATIRKAK</sequence>
<protein>
    <recommendedName>
        <fullName evidence="7">WD repeat protein</fullName>
    </recommendedName>
</protein>
<feature type="region of interest" description="Disordered" evidence="4">
    <location>
        <begin position="1052"/>
        <end position="1179"/>
    </location>
</feature>
<comment type="caution">
    <text evidence="5">The sequence shown here is derived from an EMBL/GenBank/DDBJ whole genome shotgun (WGS) entry which is preliminary data.</text>
</comment>
<evidence type="ECO:0008006" key="7">
    <source>
        <dbReference type="Google" id="ProtNLM"/>
    </source>
</evidence>
<feature type="compositionally biased region" description="Low complexity" evidence="4">
    <location>
        <begin position="1465"/>
        <end position="1478"/>
    </location>
</feature>
<dbReference type="SUPFAM" id="SSF50978">
    <property type="entry name" value="WD40 repeat-like"/>
    <property type="match status" value="1"/>
</dbReference>
<dbReference type="InterPro" id="IPR049567">
    <property type="entry name" value="WDR59-like"/>
</dbReference>
<feature type="compositionally biased region" description="Low complexity" evidence="4">
    <location>
        <begin position="1553"/>
        <end position="1562"/>
    </location>
</feature>
<dbReference type="GeneID" id="89969197"/>
<feature type="region of interest" description="Disordered" evidence="4">
    <location>
        <begin position="588"/>
        <end position="612"/>
    </location>
</feature>
<feature type="region of interest" description="Disordered" evidence="4">
    <location>
        <begin position="1019"/>
        <end position="1038"/>
    </location>
</feature>
<dbReference type="RefSeq" id="XP_064712463.1">
    <property type="nucleotide sequence ID" value="XM_064844603.1"/>
</dbReference>
<gene>
    <name evidence="5" type="ORF">LTR84_000975</name>
</gene>